<sequence>MINTEVDKEVLLNAIVQGIEDVKGYDITILNLTQLENRISDYFIVCTGSSNTQVSAISDSIERNVRTSLKEKPWHVEGKDNLQWVLMDYVSIAVHIFQPEFREYYDLESLWGDVEVKKISVEN</sequence>
<evidence type="ECO:0000256" key="2">
    <source>
        <dbReference type="HAMAP-Rule" id="MF_01477"/>
    </source>
</evidence>
<dbReference type="Pfam" id="PF02410">
    <property type="entry name" value="RsfS"/>
    <property type="match status" value="1"/>
</dbReference>
<keyword evidence="2" id="KW-0963">Cytoplasm</keyword>
<dbReference type="GO" id="GO:0017148">
    <property type="term" value="P:negative regulation of translation"/>
    <property type="evidence" value="ECO:0007669"/>
    <property type="project" value="UniProtKB-UniRule"/>
</dbReference>
<dbReference type="AlphaFoldDB" id="A0A563DGE5"/>
<dbReference type="GO" id="GO:0090071">
    <property type="term" value="P:negative regulation of ribosome biogenesis"/>
    <property type="evidence" value="ECO:0007669"/>
    <property type="project" value="UniProtKB-UniRule"/>
</dbReference>
<dbReference type="SUPFAM" id="SSF81301">
    <property type="entry name" value="Nucleotidyltransferase"/>
    <property type="match status" value="1"/>
</dbReference>
<keyword evidence="2" id="KW-0810">Translation regulation</keyword>
<comment type="function">
    <text evidence="2">Functions as a ribosomal silencing factor. Interacts with ribosomal protein uL14 (rplN), blocking formation of intersubunit bridge B8. Prevents association of the 30S and 50S ribosomal subunits and the formation of functional ribosomes, thus repressing translation.</text>
</comment>
<comment type="similarity">
    <text evidence="1 2">Belongs to the Iojap/RsfS family.</text>
</comment>
<proteinExistence type="inferred from homology"/>
<dbReference type="HAMAP" id="MF_01477">
    <property type="entry name" value="Iojap_RsfS"/>
    <property type="match status" value="1"/>
</dbReference>
<dbReference type="InterPro" id="IPR043519">
    <property type="entry name" value="NT_sf"/>
</dbReference>
<evidence type="ECO:0000313" key="3">
    <source>
        <dbReference type="EMBL" id="TWP29139.1"/>
    </source>
</evidence>
<reference evidence="3 4" key="1">
    <citation type="submission" date="2019-02" db="EMBL/GenBank/DDBJ databases">
        <title>Apibacter muscae sp. nov.: a novel member of the house fly microbiota.</title>
        <authorList>
            <person name="Park R."/>
        </authorList>
    </citation>
    <scope>NUCLEOTIDE SEQUENCE [LARGE SCALE GENOMIC DNA]</scope>
    <source>
        <strain evidence="3 4">AL1</strain>
    </source>
</reference>
<dbReference type="PANTHER" id="PTHR21043:SF0">
    <property type="entry name" value="MITOCHONDRIAL ASSEMBLY OF RIBOSOMAL LARGE SUBUNIT PROTEIN 1"/>
    <property type="match status" value="1"/>
</dbReference>
<gene>
    <name evidence="2 3" type="primary">rsfS</name>
    <name evidence="3" type="ORF">ETU09_04670</name>
</gene>
<dbReference type="EMBL" id="SELH01000016">
    <property type="protein sequence ID" value="TWP29139.1"/>
    <property type="molecule type" value="Genomic_DNA"/>
</dbReference>
<accession>A0A563DGE5</accession>
<protein>
    <recommendedName>
        <fullName evidence="2">Ribosomal silencing factor RsfS</fullName>
    </recommendedName>
</protein>
<evidence type="ECO:0000313" key="4">
    <source>
        <dbReference type="Proteomes" id="UP000319499"/>
    </source>
</evidence>
<evidence type="ECO:0000256" key="1">
    <source>
        <dbReference type="ARBA" id="ARBA00010574"/>
    </source>
</evidence>
<dbReference type="OrthoDB" id="9793681at2"/>
<comment type="subcellular location">
    <subcellularLocation>
        <location evidence="2">Cytoplasm</location>
    </subcellularLocation>
</comment>
<dbReference type="InterPro" id="IPR004394">
    <property type="entry name" value="Iojap/RsfS/C7orf30"/>
</dbReference>
<comment type="subunit">
    <text evidence="2">Interacts with ribosomal protein uL14 (rplN).</text>
</comment>
<name>A0A563DGE5_9FLAO</name>
<dbReference type="RefSeq" id="WP_146261747.1">
    <property type="nucleotide sequence ID" value="NZ_SELG01000031.1"/>
</dbReference>
<comment type="caution">
    <text evidence="3">The sequence shown here is derived from an EMBL/GenBank/DDBJ whole genome shotgun (WGS) entry which is preliminary data.</text>
</comment>
<organism evidence="3 4">
    <name type="scientific">Apibacter muscae</name>
    <dbReference type="NCBI Taxonomy" id="2509004"/>
    <lineage>
        <taxon>Bacteria</taxon>
        <taxon>Pseudomonadati</taxon>
        <taxon>Bacteroidota</taxon>
        <taxon>Flavobacteriia</taxon>
        <taxon>Flavobacteriales</taxon>
        <taxon>Weeksellaceae</taxon>
        <taxon>Apibacter</taxon>
    </lineage>
</organism>
<dbReference type="PANTHER" id="PTHR21043">
    <property type="entry name" value="IOJAP SUPERFAMILY ORTHOLOG"/>
    <property type="match status" value="1"/>
</dbReference>
<dbReference type="Proteomes" id="UP000319499">
    <property type="component" value="Unassembled WGS sequence"/>
</dbReference>
<dbReference type="Gene3D" id="3.30.460.10">
    <property type="entry name" value="Beta Polymerase, domain 2"/>
    <property type="match status" value="1"/>
</dbReference>
<keyword evidence="4" id="KW-1185">Reference proteome</keyword>
<dbReference type="GO" id="GO:0043023">
    <property type="term" value="F:ribosomal large subunit binding"/>
    <property type="evidence" value="ECO:0007669"/>
    <property type="project" value="TreeGrafter"/>
</dbReference>
<dbReference type="GO" id="GO:0005737">
    <property type="term" value="C:cytoplasm"/>
    <property type="evidence" value="ECO:0007669"/>
    <property type="project" value="UniProtKB-SubCell"/>
</dbReference>
<dbReference type="NCBIfam" id="TIGR00090">
    <property type="entry name" value="rsfS_iojap_ybeB"/>
    <property type="match status" value="1"/>
</dbReference>
<keyword evidence="2" id="KW-0678">Repressor</keyword>
<dbReference type="GO" id="GO:0042256">
    <property type="term" value="P:cytosolic ribosome assembly"/>
    <property type="evidence" value="ECO:0007669"/>
    <property type="project" value="UniProtKB-UniRule"/>
</dbReference>